<reference evidence="1" key="1">
    <citation type="submission" date="2016-08" db="EMBL/GenBank/DDBJ databases">
        <authorList>
            <person name="Seilhamer J.J."/>
        </authorList>
    </citation>
    <scope>NUCLEOTIDE SEQUENCE</scope>
    <source>
        <strain evidence="1">86</strain>
    </source>
</reference>
<sequence>MFSLTKRQAAILLGVVLLVLDNSYFALVGSFFCVVTNRQFLSKSIAVIQFCN</sequence>
<accession>A0A212LYE8</accession>
<dbReference type="AlphaFoldDB" id="A0A212LYE8"/>
<protein>
    <submittedName>
        <fullName evidence="1">Uncharacterized protein</fullName>
    </submittedName>
</protein>
<evidence type="ECO:0000313" key="1">
    <source>
        <dbReference type="EMBL" id="SCM82614.1"/>
    </source>
</evidence>
<dbReference type="EMBL" id="FMJE01000005">
    <property type="protein sequence ID" value="SCM82614.1"/>
    <property type="molecule type" value="Genomic_DNA"/>
</dbReference>
<gene>
    <name evidence="1" type="ORF">KL86SPO_50385</name>
</gene>
<proteinExistence type="predicted"/>
<name>A0A212LYE8_9FIRM</name>
<organism evidence="1">
    <name type="scientific">uncultured Sporomusa sp</name>
    <dbReference type="NCBI Taxonomy" id="307249"/>
    <lineage>
        <taxon>Bacteria</taxon>
        <taxon>Bacillati</taxon>
        <taxon>Bacillota</taxon>
        <taxon>Negativicutes</taxon>
        <taxon>Selenomonadales</taxon>
        <taxon>Sporomusaceae</taxon>
        <taxon>Sporomusa</taxon>
        <taxon>environmental samples</taxon>
    </lineage>
</organism>